<dbReference type="InterPro" id="IPR058667">
    <property type="entry name" value="DUF6242_C"/>
</dbReference>
<feature type="signal peptide" evidence="1">
    <location>
        <begin position="1"/>
        <end position="21"/>
    </location>
</feature>
<dbReference type="OrthoDB" id="1078890at2"/>
<proteinExistence type="predicted"/>
<dbReference type="Pfam" id="PF19755">
    <property type="entry name" value="DUF6242"/>
    <property type="match status" value="1"/>
</dbReference>
<reference evidence="4 5" key="1">
    <citation type="submission" date="2019-03" db="EMBL/GenBank/DDBJ databases">
        <title>San Antonio Military Medical Center submission to MRSN (WRAIR), pending publication.</title>
        <authorList>
            <person name="Blyth D.M."/>
            <person name="Mccarthy S.L."/>
            <person name="Schall S.E."/>
            <person name="Stam J.A."/>
            <person name="Ong A.C."/>
            <person name="Mcgann P.T."/>
        </authorList>
    </citation>
    <scope>NUCLEOTIDE SEQUENCE [LARGE SCALE GENOMIC DNA]</scope>
    <source>
        <strain evidence="4 5">MRSN571793</strain>
    </source>
</reference>
<sequence length="469" mass="52119">MNIKYITYLFSSLFFTFLLMSCNDDNTTTTYGSSSKDAQIYSFAMSAPTPKRSDSLEQVKQNEIFAIVNKTKFAIDQVGEIIYNPDSLPYGTELEKVLLTPTFNSTYGVSKVTLFTPDSVGGYDWNLTDSVFVKKAPLSIRVISQAGVPKDYKLDIRIHKIDPDTILWNKMTSYPAAIGESKTILLKSGTPTFFTYTVVSGAAKLYTSPSSAISWTQKTLNGLPATIKIKSITVYNDVFYAVDKDGKSYKSADGVSWAKQTPSEVVESIIGVLPEVNRTDDQLLVTYKDAGKYYFGKTKDLISVAPVSYLSISPSDNELPANFPLNEGNAYTNYSSSKNDRVLIVTCGIDKTGAKDLSGTWVIKNLSEGLELSPSQQDSVMFAGKGVSLFPYNKQMYTLKLNQFFISSTWGQKWNVAASKQMLSKEISRRKDQTVIIDDQNYIWIFGGVSENGTYLNDVWRGRLNSLIP</sequence>
<evidence type="ECO:0000313" key="5">
    <source>
        <dbReference type="Proteomes" id="UP000297861"/>
    </source>
</evidence>
<dbReference type="PROSITE" id="PS51257">
    <property type="entry name" value="PROKAR_LIPOPROTEIN"/>
    <property type="match status" value="1"/>
</dbReference>
<evidence type="ECO:0000313" key="4">
    <source>
        <dbReference type="EMBL" id="TFD97768.1"/>
    </source>
</evidence>
<feature type="chain" id="PRO_5021415711" description="Exo-alpha-sialidase" evidence="1">
    <location>
        <begin position="22"/>
        <end position="469"/>
    </location>
</feature>
<dbReference type="SUPFAM" id="SSF110296">
    <property type="entry name" value="Oligoxyloglucan reducing end-specific cellobiohydrolase"/>
    <property type="match status" value="1"/>
</dbReference>
<organism evidence="4 5">
    <name type="scientific">Dysgonomonas capnocytophagoides</name>
    <dbReference type="NCBI Taxonomy" id="45254"/>
    <lineage>
        <taxon>Bacteria</taxon>
        <taxon>Pseudomonadati</taxon>
        <taxon>Bacteroidota</taxon>
        <taxon>Bacteroidia</taxon>
        <taxon>Bacteroidales</taxon>
        <taxon>Dysgonomonadaceae</taxon>
        <taxon>Dysgonomonas</taxon>
    </lineage>
</organism>
<keyword evidence="5" id="KW-1185">Reference proteome</keyword>
<evidence type="ECO:0000256" key="1">
    <source>
        <dbReference type="SAM" id="SignalP"/>
    </source>
</evidence>
<dbReference type="InterPro" id="IPR015915">
    <property type="entry name" value="Kelch-typ_b-propeller"/>
</dbReference>
<feature type="domain" description="DUF6242" evidence="2">
    <location>
        <begin position="67"/>
        <end position="156"/>
    </location>
</feature>
<evidence type="ECO:0000259" key="2">
    <source>
        <dbReference type="Pfam" id="PF19755"/>
    </source>
</evidence>
<evidence type="ECO:0008006" key="6">
    <source>
        <dbReference type="Google" id="ProtNLM"/>
    </source>
</evidence>
<dbReference type="Gene3D" id="2.130.10.10">
    <property type="entry name" value="YVTN repeat-like/Quinoprotein amine dehydrogenase"/>
    <property type="match status" value="1"/>
</dbReference>
<dbReference type="AlphaFoldDB" id="A0A4Y8L6S0"/>
<dbReference type="Proteomes" id="UP000297861">
    <property type="component" value="Unassembled WGS sequence"/>
</dbReference>
<accession>A0A4Y8L6S0</accession>
<name>A0A4Y8L6S0_9BACT</name>
<comment type="caution">
    <text evidence="4">The sequence shown here is derived from an EMBL/GenBank/DDBJ whole genome shotgun (WGS) entry which is preliminary data.</text>
</comment>
<protein>
    <recommendedName>
        <fullName evidence="6">Exo-alpha-sialidase</fullName>
    </recommendedName>
</protein>
<dbReference type="STRING" id="1121485.GCA_000426485_03351"/>
<dbReference type="SUPFAM" id="SSF117281">
    <property type="entry name" value="Kelch motif"/>
    <property type="match status" value="1"/>
</dbReference>
<evidence type="ECO:0000259" key="3">
    <source>
        <dbReference type="Pfam" id="PF25852"/>
    </source>
</evidence>
<keyword evidence="1" id="KW-0732">Signal</keyword>
<dbReference type="InterPro" id="IPR046209">
    <property type="entry name" value="DUF6242_N"/>
</dbReference>
<gene>
    <name evidence="4" type="ORF">E2605_03895</name>
</gene>
<dbReference type="EMBL" id="SOML01000002">
    <property type="protein sequence ID" value="TFD97768.1"/>
    <property type="molecule type" value="Genomic_DNA"/>
</dbReference>
<feature type="domain" description="DUF6242" evidence="3">
    <location>
        <begin position="162"/>
        <end position="467"/>
    </location>
</feature>
<dbReference type="Pfam" id="PF25852">
    <property type="entry name" value="DUF6242_C"/>
    <property type="match status" value="1"/>
</dbReference>
<dbReference type="InterPro" id="IPR015943">
    <property type="entry name" value="WD40/YVTN_repeat-like_dom_sf"/>
</dbReference>
<dbReference type="RefSeq" id="WP_026627149.1">
    <property type="nucleotide sequence ID" value="NZ_JAWZLG010000103.1"/>
</dbReference>